<reference evidence="2 3" key="1">
    <citation type="journal article" date="2024" name="Nat. Commun.">
        <title>Phylogenomics reveals the evolutionary origins of lichenization in chlorophyte algae.</title>
        <authorList>
            <person name="Puginier C."/>
            <person name="Libourel C."/>
            <person name="Otte J."/>
            <person name="Skaloud P."/>
            <person name="Haon M."/>
            <person name="Grisel S."/>
            <person name="Petersen M."/>
            <person name="Berrin J.G."/>
            <person name="Delaux P.M."/>
            <person name="Dal Grande F."/>
            <person name="Keller J."/>
        </authorList>
    </citation>
    <scope>NUCLEOTIDE SEQUENCE [LARGE SCALE GENOMIC DNA]</scope>
    <source>
        <strain evidence="2 3">SAG 2145</strain>
    </source>
</reference>
<keyword evidence="3" id="KW-1185">Reference proteome</keyword>
<evidence type="ECO:0000313" key="2">
    <source>
        <dbReference type="EMBL" id="KAK9830866.1"/>
    </source>
</evidence>
<comment type="caution">
    <text evidence="2">The sequence shown here is derived from an EMBL/GenBank/DDBJ whole genome shotgun (WGS) entry which is preliminary data.</text>
</comment>
<name>A0AAW1RAQ3_9CHLO</name>
<gene>
    <name evidence="2" type="ORF">WJX74_010857</name>
</gene>
<dbReference type="AlphaFoldDB" id="A0AAW1RAQ3"/>
<dbReference type="EMBL" id="JALJOS010000015">
    <property type="protein sequence ID" value="KAK9830866.1"/>
    <property type="molecule type" value="Genomic_DNA"/>
</dbReference>
<protein>
    <submittedName>
        <fullName evidence="2">Uncharacterized protein</fullName>
    </submittedName>
</protein>
<evidence type="ECO:0000313" key="3">
    <source>
        <dbReference type="Proteomes" id="UP001438707"/>
    </source>
</evidence>
<accession>A0AAW1RAQ3</accession>
<sequence>MRSQRHVLPLSRRLSEPSGTYGFQPGEKDRQDAAGPQGTKGLGQAKKQLSASCWSSANPAQNLQDCSRPAAGSMLPIRQGSDVPGQGRLPGFLENGWKEMMTTGYIKRRELWMVAFFPTIDDCDWLERPRLAPFLPVDPDTGRPDDRNVQDFIAMLKELQSRNNEACRALGKAPAGSKDTLFDQLLWAMERVAKQQYMLTNPEVNRGDSAADMRFWQQRIGGVAADPHFYTTEAGTGFKKSLNFFQGHPVVIQFKKFLTDQLVSNRQGDSDAATAQTMDLVAQVTQPHQVAQKRSQANRNLAMGTRGGKQINQHDPMAVMACERDRFDTLLAGTHGMRPPERLHMRWTNTWFRQGVELSRGAMQQFNLQQMATGQVQVPLYECHVHALLWPEKMTKTQLIGRNVVRHVDPAFCVIGSQARVLFMRVHAFGASFHPDGQLPEGWHQGQVEGLDCEDANAHLHWKLALQQQVYSNENHRAMLVSQGHPAYGGDKNFFIMGRGEVPTQDYAELVGAFFPASMFCSDPKASWDGLLDLMEHQNAINPGLQWLGRVFLAERIHLPGGLRDCLLQDYALLEDNVVADPTSDMVYGSSWFQATMQQLLQAPEGEDQWRRFKAEVCHAHGVGLEALNFIRWSSGNLVMMSMVMQGLVQQHENAALLKSLAKQVQGMSMQQQQLLSPPTKQRRGSLIAASPIISPPCQPFPPMHMQPEAEPDSAVLVEEEFSAPAGPWPSKPCLGIPAAATCPDAAIFSLRGLPDGLQYIPGTGTIRGVAAIMEMWEEGPPVIMSAVQMGVARIPFKQLQHADNVCAKFRSSRDPEKDRMLLQINPVARMVVARTNQLQAMAGPQPLPHKLYRSMAIREVEQLWEDKFRLKNLKAFAKAIHSAMKSDPKFAERSLAEWKALI</sequence>
<feature type="region of interest" description="Disordered" evidence="1">
    <location>
        <begin position="1"/>
        <end position="43"/>
    </location>
</feature>
<dbReference type="Proteomes" id="UP001438707">
    <property type="component" value="Unassembled WGS sequence"/>
</dbReference>
<proteinExistence type="predicted"/>
<organism evidence="2 3">
    <name type="scientific">Apatococcus lobatus</name>
    <dbReference type="NCBI Taxonomy" id="904363"/>
    <lineage>
        <taxon>Eukaryota</taxon>
        <taxon>Viridiplantae</taxon>
        <taxon>Chlorophyta</taxon>
        <taxon>core chlorophytes</taxon>
        <taxon>Trebouxiophyceae</taxon>
        <taxon>Chlorellales</taxon>
        <taxon>Chlorellaceae</taxon>
        <taxon>Apatococcus</taxon>
    </lineage>
</organism>
<evidence type="ECO:0000256" key="1">
    <source>
        <dbReference type="SAM" id="MobiDB-lite"/>
    </source>
</evidence>